<protein>
    <submittedName>
        <fullName evidence="2">YpfB family protein</fullName>
    </submittedName>
</protein>
<comment type="caution">
    <text evidence="2">The sequence shown here is derived from an EMBL/GenBank/DDBJ whole genome shotgun (WGS) entry which is preliminary data.</text>
</comment>
<keyword evidence="1" id="KW-0472">Membrane</keyword>
<gene>
    <name evidence="2" type="ORF">ACFSUL_02065</name>
</gene>
<organism evidence="2 3">
    <name type="scientific">Bacillus seohaeanensis</name>
    <dbReference type="NCBI Taxonomy" id="284580"/>
    <lineage>
        <taxon>Bacteria</taxon>
        <taxon>Bacillati</taxon>
        <taxon>Bacillota</taxon>
        <taxon>Bacilli</taxon>
        <taxon>Bacillales</taxon>
        <taxon>Bacillaceae</taxon>
        <taxon>Bacillus</taxon>
    </lineage>
</organism>
<dbReference type="EMBL" id="JBHUMF010000004">
    <property type="protein sequence ID" value="MFD2679529.1"/>
    <property type="molecule type" value="Genomic_DNA"/>
</dbReference>
<accession>A0ABW5RLZ5</accession>
<evidence type="ECO:0000313" key="2">
    <source>
        <dbReference type="EMBL" id="MFD2679529.1"/>
    </source>
</evidence>
<reference evidence="3" key="1">
    <citation type="journal article" date="2019" name="Int. J. Syst. Evol. Microbiol.">
        <title>The Global Catalogue of Microorganisms (GCM) 10K type strain sequencing project: providing services to taxonomists for standard genome sequencing and annotation.</title>
        <authorList>
            <consortium name="The Broad Institute Genomics Platform"/>
            <consortium name="The Broad Institute Genome Sequencing Center for Infectious Disease"/>
            <person name="Wu L."/>
            <person name="Ma J."/>
        </authorList>
    </citation>
    <scope>NUCLEOTIDE SEQUENCE [LARGE SCALE GENOMIC DNA]</scope>
    <source>
        <strain evidence="3">KCTC 3913</strain>
    </source>
</reference>
<feature type="transmembrane region" description="Helical" evidence="1">
    <location>
        <begin position="7"/>
        <end position="26"/>
    </location>
</feature>
<name>A0ABW5RLZ5_9BACI</name>
<sequence>MKRVERILIKLVFIHFLFLLAVQFFIHKLEVLPEVNKIVFYEGVEKMKYSEIIETLSGKVDD</sequence>
<keyword evidence="3" id="KW-1185">Reference proteome</keyword>
<proteinExistence type="predicted"/>
<dbReference type="InterPro" id="IPR035281">
    <property type="entry name" value="DUF5359"/>
</dbReference>
<dbReference type="Proteomes" id="UP001597506">
    <property type="component" value="Unassembled WGS sequence"/>
</dbReference>
<keyword evidence="1" id="KW-1133">Transmembrane helix</keyword>
<evidence type="ECO:0000256" key="1">
    <source>
        <dbReference type="SAM" id="Phobius"/>
    </source>
</evidence>
<dbReference type="Pfam" id="PF17313">
    <property type="entry name" value="DUF5359"/>
    <property type="match status" value="1"/>
</dbReference>
<keyword evidence="1" id="KW-0812">Transmembrane</keyword>
<dbReference type="RefSeq" id="WP_377932254.1">
    <property type="nucleotide sequence ID" value="NZ_JBHUMF010000004.1"/>
</dbReference>
<evidence type="ECO:0000313" key="3">
    <source>
        <dbReference type="Proteomes" id="UP001597506"/>
    </source>
</evidence>